<protein>
    <submittedName>
        <fullName evidence="8">Glutamine synthetase</fullName>
    </submittedName>
</protein>
<dbReference type="RefSeq" id="WP_101849556.1">
    <property type="nucleotide sequence ID" value="NZ_PKIZ01000009.1"/>
</dbReference>
<dbReference type="GO" id="GO:0006542">
    <property type="term" value="P:glutamine biosynthetic process"/>
    <property type="evidence" value="ECO:0007669"/>
    <property type="project" value="InterPro"/>
</dbReference>
<dbReference type="InterPro" id="IPR014746">
    <property type="entry name" value="Gln_synth/guanido_kin_cat_dom"/>
</dbReference>
<keyword evidence="3" id="KW-0547">Nucleotide-binding</keyword>
<evidence type="ECO:0000256" key="3">
    <source>
        <dbReference type="ARBA" id="ARBA00022741"/>
    </source>
</evidence>
<keyword evidence="9" id="KW-1185">Reference proteome</keyword>
<gene>
    <name evidence="8" type="ORF">CYJ76_05970</name>
</gene>
<evidence type="ECO:0000259" key="7">
    <source>
        <dbReference type="PROSITE" id="PS51987"/>
    </source>
</evidence>
<evidence type="ECO:0000256" key="1">
    <source>
        <dbReference type="ARBA" id="ARBA00009897"/>
    </source>
</evidence>
<dbReference type="GO" id="GO:0005524">
    <property type="term" value="F:ATP binding"/>
    <property type="evidence" value="ECO:0007669"/>
    <property type="project" value="UniProtKB-KW"/>
</dbReference>
<dbReference type="EMBL" id="PKIZ01000009">
    <property type="protein sequence ID" value="PKZ41834.1"/>
    <property type="molecule type" value="Genomic_DNA"/>
</dbReference>
<dbReference type="InterPro" id="IPR008146">
    <property type="entry name" value="Gln_synth_cat_dom"/>
</dbReference>
<dbReference type="SUPFAM" id="SSF55931">
    <property type="entry name" value="Glutamine synthetase/guanido kinase"/>
    <property type="match status" value="1"/>
</dbReference>
<comment type="similarity">
    <text evidence="1 5 6">Belongs to the glutamine synthetase family.</text>
</comment>
<accession>A0A2I1PB27</accession>
<dbReference type="InterPro" id="IPR008147">
    <property type="entry name" value="Gln_synt_N"/>
</dbReference>
<dbReference type="InterPro" id="IPR036651">
    <property type="entry name" value="Gln_synt_N_sf"/>
</dbReference>
<reference evidence="8 9" key="1">
    <citation type="submission" date="2017-12" db="EMBL/GenBank/DDBJ databases">
        <title>Phylogenetic diversity of female urinary microbiome.</title>
        <authorList>
            <person name="Thomas-White K."/>
            <person name="Wolfe A.J."/>
        </authorList>
    </citation>
    <scope>NUCLEOTIDE SEQUENCE [LARGE SCALE GENOMIC DNA]</scope>
    <source>
        <strain evidence="8 9">UMB1298</strain>
    </source>
</reference>
<evidence type="ECO:0000313" key="9">
    <source>
        <dbReference type="Proteomes" id="UP000234206"/>
    </source>
</evidence>
<dbReference type="PROSITE" id="PS51987">
    <property type="entry name" value="GS_CATALYTIC"/>
    <property type="match status" value="1"/>
</dbReference>
<keyword evidence="4" id="KW-0067">ATP-binding</keyword>
<organism evidence="8 9">
    <name type="scientific">Kytococcus schroeteri</name>
    <dbReference type="NCBI Taxonomy" id="138300"/>
    <lineage>
        <taxon>Bacteria</taxon>
        <taxon>Bacillati</taxon>
        <taxon>Actinomycetota</taxon>
        <taxon>Actinomycetes</taxon>
        <taxon>Micrococcales</taxon>
        <taxon>Kytococcaceae</taxon>
        <taxon>Kytococcus</taxon>
    </lineage>
</organism>
<dbReference type="PANTHER" id="PTHR43785:SF12">
    <property type="entry name" value="TYPE-1 GLUTAMINE SYNTHETASE 2"/>
    <property type="match status" value="1"/>
</dbReference>
<feature type="domain" description="GS catalytic" evidence="7">
    <location>
        <begin position="111"/>
        <end position="441"/>
    </location>
</feature>
<keyword evidence="2" id="KW-0436">Ligase</keyword>
<evidence type="ECO:0000256" key="5">
    <source>
        <dbReference type="PROSITE-ProRule" id="PRU01331"/>
    </source>
</evidence>
<dbReference type="OrthoDB" id="3277468at2"/>
<dbReference type="Gene3D" id="3.10.20.70">
    <property type="entry name" value="Glutamine synthetase, N-terminal domain"/>
    <property type="match status" value="1"/>
</dbReference>
<dbReference type="Pfam" id="PF16952">
    <property type="entry name" value="Gln-synt_N_2"/>
    <property type="match status" value="1"/>
</dbReference>
<dbReference type="SMART" id="SM01230">
    <property type="entry name" value="Gln-synt_C"/>
    <property type="match status" value="1"/>
</dbReference>
<evidence type="ECO:0000313" key="8">
    <source>
        <dbReference type="EMBL" id="PKZ41834.1"/>
    </source>
</evidence>
<dbReference type="AlphaFoldDB" id="A0A2I1PB27"/>
<name>A0A2I1PB27_9MICO</name>
<dbReference type="Gene3D" id="3.30.590.10">
    <property type="entry name" value="Glutamine synthetase/guanido kinase, catalytic domain"/>
    <property type="match status" value="1"/>
</dbReference>
<evidence type="ECO:0000256" key="4">
    <source>
        <dbReference type="ARBA" id="ARBA00022840"/>
    </source>
</evidence>
<dbReference type="Pfam" id="PF00120">
    <property type="entry name" value="Gln-synt_C"/>
    <property type="match status" value="1"/>
</dbReference>
<proteinExistence type="inferred from homology"/>
<evidence type="ECO:0000256" key="6">
    <source>
        <dbReference type="RuleBase" id="RU000384"/>
    </source>
</evidence>
<dbReference type="Proteomes" id="UP000234206">
    <property type="component" value="Unassembled WGS sequence"/>
</dbReference>
<comment type="caution">
    <text evidence="8">The sequence shown here is derived from an EMBL/GenBank/DDBJ whole genome shotgun (WGS) entry which is preliminary data.</text>
</comment>
<dbReference type="GO" id="GO:0004356">
    <property type="term" value="F:glutamine synthetase activity"/>
    <property type="evidence" value="ECO:0007669"/>
    <property type="project" value="InterPro"/>
</dbReference>
<dbReference type="PANTHER" id="PTHR43785">
    <property type="entry name" value="GAMMA-GLUTAMYLPUTRESCINE SYNTHETASE"/>
    <property type="match status" value="1"/>
</dbReference>
<sequence length="441" mass="48444">MCENPQCPTTDDLTPLTFVATSDLTAVTKGRALPSANLGEKDTTGWVPANLGIGTGGHIAEKIPFGSTGDLRLRPDRAASYPLRGVPGKPDTTIVFADVITTTGEPWGCCPRTFLRDTVAALQEEFGVTVKASFEHEFMDRDATDTHHPFSWRSYRAAEPLGSRVVTAMQASGLEPENWLPEYGLHQYEVTMKPTDPVAAADRAIVVRDLVRDVFASAGRRASFTPMLIPGESGNGVHVHFSLSDAQGRNVFFDDSRPGRLSEFGGRFAGGILERARSLAALFAPLSASYLRLRPHQWASAGIFLGLHNREALLRLCPTVEIDGRDPEPQLHFEFRGGDVGANPWLLLGVVLRAGLEGLRQQTEPARVREGEVDLTDGADGIPEFPHSLEEALQLFEADEEVRGWFDPDLVETFLRIKREELAEVSSLSDTETCEWYARVY</sequence>
<evidence type="ECO:0000256" key="2">
    <source>
        <dbReference type="ARBA" id="ARBA00022598"/>
    </source>
</evidence>